<proteinExistence type="predicted"/>
<organism evidence="2 3">
    <name type="scientific">Romanomermis culicivorax</name>
    <name type="common">Nematode worm</name>
    <dbReference type="NCBI Taxonomy" id="13658"/>
    <lineage>
        <taxon>Eukaryota</taxon>
        <taxon>Metazoa</taxon>
        <taxon>Ecdysozoa</taxon>
        <taxon>Nematoda</taxon>
        <taxon>Enoplea</taxon>
        <taxon>Dorylaimia</taxon>
        <taxon>Mermithida</taxon>
        <taxon>Mermithoidea</taxon>
        <taxon>Mermithidae</taxon>
        <taxon>Romanomermis</taxon>
    </lineage>
</organism>
<accession>A0A915HD55</accession>
<evidence type="ECO:0000313" key="2">
    <source>
        <dbReference type="Proteomes" id="UP000887565"/>
    </source>
</evidence>
<feature type="compositionally biased region" description="Acidic residues" evidence="1">
    <location>
        <begin position="13"/>
        <end position="24"/>
    </location>
</feature>
<feature type="region of interest" description="Disordered" evidence="1">
    <location>
        <begin position="1"/>
        <end position="28"/>
    </location>
</feature>
<protein>
    <submittedName>
        <fullName evidence="3">Uncharacterized protein</fullName>
    </submittedName>
</protein>
<reference evidence="3" key="1">
    <citation type="submission" date="2022-11" db="UniProtKB">
        <authorList>
            <consortium name="WormBaseParasite"/>
        </authorList>
    </citation>
    <scope>IDENTIFICATION</scope>
</reference>
<dbReference type="AlphaFoldDB" id="A0A915HD55"/>
<name>A0A915HD55_ROMCU</name>
<evidence type="ECO:0000313" key="3">
    <source>
        <dbReference type="WBParaSite" id="nRc.2.0.1.t00005-RA"/>
    </source>
</evidence>
<keyword evidence="2" id="KW-1185">Reference proteome</keyword>
<dbReference type="Proteomes" id="UP000887565">
    <property type="component" value="Unplaced"/>
</dbReference>
<dbReference type="WBParaSite" id="nRc.2.0.1.t00005-RA">
    <property type="protein sequence ID" value="nRc.2.0.1.t00005-RA"/>
    <property type="gene ID" value="nRc.2.0.1.g00005"/>
</dbReference>
<sequence length="65" mass="6847">MLTTNPVETENNNSDDNDDLDEDLTTAPSMLQLSRVACRTNTGSGLGCNSCAQGRSAIEAVSNEV</sequence>
<evidence type="ECO:0000256" key="1">
    <source>
        <dbReference type="SAM" id="MobiDB-lite"/>
    </source>
</evidence>